<name>A0A8J5CVD9_CHIOP</name>
<dbReference type="EMBL" id="JACEEZ010012028">
    <property type="protein sequence ID" value="KAG0720930.1"/>
    <property type="molecule type" value="Genomic_DNA"/>
</dbReference>
<proteinExistence type="predicted"/>
<keyword evidence="2" id="KW-1185">Reference proteome</keyword>
<reference evidence="1" key="1">
    <citation type="submission" date="2020-07" db="EMBL/GenBank/DDBJ databases">
        <title>The High-quality genome of the commercially important snow crab, Chionoecetes opilio.</title>
        <authorList>
            <person name="Jeong J.-H."/>
            <person name="Ryu S."/>
        </authorList>
    </citation>
    <scope>NUCLEOTIDE SEQUENCE</scope>
    <source>
        <strain evidence="1">MADBK_172401_WGS</strain>
        <tissue evidence="1">Digestive gland</tissue>
    </source>
</reference>
<evidence type="ECO:0000313" key="2">
    <source>
        <dbReference type="Proteomes" id="UP000770661"/>
    </source>
</evidence>
<dbReference type="OrthoDB" id="10023262at2759"/>
<accession>A0A8J5CVD9</accession>
<organism evidence="1 2">
    <name type="scientific">Chionoecetes opilio</name>
    <name type="common">Atlantic snow crab</name>
    <name type="synonym">Cancer opilio</name>
    <dbReference type="NCBI Taxonomy" id="41210"/>
    <lineage>
        <taxon>Eukaryota</taxon>
        <taxon>Metazoa</taxon>
        <taxon>Ecdysozoa</taxon>
        <taxon>Arthropoda</taxon>
        <taxon>Crustacea</taxon>
        <taxon>Multicrustacea</taxon>
        <taxon>Malacostraca</taxon>
        <taxon>Eumalacostraca</taxon>
        <taxon>Eucarida</taxon>
        <taxon>Decapoda</taxon>
        <taxon>Pleocyemata</taxon>
        <taxon>Brachyura</taxon>
        <taxon>Eubrachyura</taxon>
        <taxon>Majoidea</taxon>
        <taxon>Majidae</taxon>
        <taxon>Chionoecetes</taxon>
    </lineage>
</organism>
<dbReference type="AlphaFoldDB" id="A0A8J5CVD9"/>
<protein>
    <submittedName>
        <fullName evidence="1">Uncharacterized protein</fullName>
    </submittedName>
</protein>
<sequence>MVLLRILSSDGTAAVVAVASSTVEVSVSPYDVGQVIRGSSTLSDSDKIRFIDNCWKPSTSDALDSQCCESKRRYLTFQWKWLDHHKWLAYSAHVNHRGGWCLPCLLFLSDREKETLGVFVKTPFRNYNKSKESLSGHEDKKCHKMCIEPAGIIRAQMANVEGRIDVQINQMAAQNVKRNEQIILPYIVDVVMLCATQQPHTVRQICFTECRKLHFRTSKIENFHAPWTP</sequence>
<evidence type="ECO:0000313" key="1">
    <source>
        <dbReference type="EMBL" id="KAG0720930.1"/>
    </source>
</evidence>
<comment type="caution">
    <text evidence="1">The sequence shown here is derived from an EMBL/GenBank/DDBJ whole genome shotgun (WGS) entry which is preliminary data.</text>
</comment>
<gene>
    <name evidence="1" type="ORF">GWK47_047437</name>
</gene>
<dbReference type="Proteomes" id="UP000770661">
    <property type="component" value="Unassembled WGS sequence"/>
</dbReference>